<dbReference type="CDD" id="cd00038">
    <property type="entry name" value="CAP_ED"/>
    <property type="match status" value="1"/>
</dbReference>
<accession>A0A7G5H1T7</accession>
<dbReference type="EMBL" id="CP059732">
    <property type="protein sequence ID" value="QMW05079.1"/>
    <property type="molecule type" value="Genomic_DNA"/>
</dbReference>
<evidence type="ECO:0000313" key="3">
    <source>
        <dbReference type="Proteomes" id="UP000515369"/>
    </source>
</evidence>
<sequence length="192" mass="22236">MNDNPLDRLRQRLDTLAAQADDDWLRFSSIVEAVTYKKNDFLIQAGQVEKYIYYLDEGMVRLFLNDNGRDISLDFIFTNDFVSAYSSFLTGQPTAFTVQALSDVQALRFSREKLLTLYDQSHKAERIGRLIAEQAFLRKTSREVQFLTTTAKQRYVYLLEQNPVLVQTIPVRHLASYLGIAPESLSRIRREV</sequence>
<dbReference type="KEGG" id="sfol:H3H32_09410"/>
<gene>
    <name evidence="2" type="ORF">H3H32_09410</name>
</gene>
<dbReference type="Proteomes" id="UP000515369">
    <property type="component" value="Chromosome"/>
</dbReference>
<name>A0A7G5H1T7_9BACT</name>
<dbReference type="InterPro" id="IPR014710">
    <property type="entry name" value="RmlC-like_jellyroll"/>
</dbReference>
<dbReference type="Gene3D" id="2.60.120.10">
    <property type="entry name" value="Jelly Rolls"/>
    <property type="match status" value="1"/>
</dbReference>
<organism evidence="2 3">
    <name type="scientific">Spirosoma foliorum</name>
    <dbReference type="NCBI Taxonomy" id="2710596"/>
    <lineage>
        <taxon>Bacteria</taxon>
        <taxon>Pseudomonadati</taxon>
        <taxon>Bacteroidota</taxon>
        <taxon>Cytophagia</taxon>
        <taxon>Cytophagales</taxon>
        <taxon>Cytophagaceae</taxon>
        <taxon>Spirosoma</taxon>
    </lineage>
</organism>
<dbReference type="AlphaFoldDB" id="A0A7G5H1T7"/>
<reference evidence="2 3" key="1">
    <citation type="submission" date="2020-07" db="EMBL/GenBank/DDBJ databases">
        <title>Spirosoma foliorum sp. nov., isolated from the leaves on the Nejang mountain Korea, Republic of.</title>
        <authorList>
            <person name="Ho H."/>
            <person name="Lee Y.-J."/>
            <person name="Nurcahyanto D.-A."/>
            <person name="Kim S.-G."/>
        </authorList>
    </citation>
    <scope>NUCLEOTIDE SEQUENCE [LARGE SCALE GENOMIC DNA]</scope>
    <source>
        <strain evidence="2 3">PL0136</strain>
    </source>
</reference>
<dbReference type="InterPro" id="IPR018490">
    <property type="entry name" value="cNMP-bd_dom_sf"/>
</dbReference>
<keyword evidence="3" id="KW-1185">Reference proteome</keyword>
<dbReference type="InterPro" id="IPR000595">
    <property type="entry name" value="cNMP-bd_dom"/>
</dbReference>
<feature type="domain" description="Cyclic nucleotide-binding" evidence="1">
    <location>
        <begin position="15"/>
        <end position="117"/>
    </location>
</feature>
<dbReference type="SUPFAM" id="SSF51206">
    <property type="entry name" value="cAMP-binding domain-like"/>
    <property type="match status" value="1"/>
</dbReference>
<dbReference type="RefSeq" id="WP_182462427.1">
    <property type="nucleotide sequence ID" value="NZ_CP059732.1"/>
</dbReference>
<dbReference type="SMART" id="SM00100">
    <property type="entry name" value="cNMP"/>
    <property type="match status" value="1"/>
</dbReference>
<protein>
    <submittedName>
        <fullName evidence="2">Crp/Fnr family transcriptional regulator</fullName>
    </submittedName>
</protein>
<evidence type="ECO:0000259" key="1">
    <source>
        <dbReference type="PROSITE" id="PS50042"/>
    </source>
</evidence>
<evidence type="ECO:0000313" key="2">
    <source>
        <dbReference type="EMBL" id="QMW05079.1"/>
    </source>
</evidence>
<proteinExistence type="predicted"/>
<dbReference type="PROSITE" id="PS50042">
    <property type="entry name" value="CNMP_BINDING_3"/>
    <property type="match status" value="1"/>
</dbReference>
<dbReference type="Pfam" id="PF00027">
    <property type="entry name" value="cNMP_binding"/>
    <property type="match status" value="1"/>
</dbReference>